<feature type="compositionally biased region" description="Basic and acidic residues" evidence="1">
    <location>
        <begin position="61"/>
        <end position="84"/>
    </location>
</feature>
<dbReference type="EMBL" id="ML119051">
    <property type="protein sequence ID" value="ROT41816.1"/>
    <property type="molecule type" value="Genomic_DNA"/>
</dbReference>
<feature type="region of interest" description="Disordered" evidence="1">
    <location>
        <begin position="36"/>
        <end position="92"/>
    </location>
</feature>
<dbReference type="AlphaFoldDB" id="A0A3N2Q535"/>
<dbReference type="Proteomes" id="UP000272025">
    <property type="component" value="Unassembled WGS sequence"/>
</dbReference>
<dbReference type="RefSeq" id="XP_028469622.1">
    <property type="nucleotide sequence ID" value="XM_028613670.1"/>
</dbReference>
<reference evidence="2 3" key="1">
    <citation type="journal article" date="2018" name="Mol. Ecol.">
        <title>The obligate alkalophilic soda-lake fungus Sodiomyces alkalinus has shifted to a protein diet.</title>
        <authorList>
            <person name="Grum-Grzhimaylo A.A."/>
            <person name="Falkoski D.L."/>
            <person name="van den Heuvel J."/>
            <person name="Valero-Jimenez C.A."/>
            <person name="Min B."/>
            <person name="Choi I.G."/>
            <person name="Lipzen A."/>
            <person name="Daum C.G."/>
            <person name="Aanen D.K."/>
            <person name="Tsang A."/>
            <person name="Henrissat B."/>
            <person name="Bilanenko E.N."/>
            <person name="de Vries R.P."/>
            <person name="van Kan J.A.L."/>
            <person name="Grigoriev I.V."/>
            <person name="Debets A.J.M."/>
        </authorList>
    </citation>
    <scope>NUCLEOTIDE SEQUENCE [LARGE SCALE GENOMIC DNA]</scope>
    <source>
        <strain evidence="2 3">F11</strain>
    </source>
</reference>
<feature type="compositionally biased region" description="Polar residues" evidence="1">
    <location>
        <begin position="181"/>
        <end position="201"/>
    </location>
</feature>
<protein>
    <submittedName>
        <fullName evidence="2">Uncharacterized protein</fullName>
    </submittedName>
</protein>
<feature type="region of interest" description="Disordered" evidence="1">
    <location>
        <begin position="181"/>
        <end position="202"/>
    </location>
</feature>
<organism evidence="2 3">
    <name type="scientific">Sodiomyces alkalinus (strain CBS 110278 / VKM F-3762 / F11)</name>
    <name type="common">Alkaliphilic filamentous fungus</name>
    <dbReference type="NCBI Taxonomy" id="1314773"/>
    <lineage>
        <taxon>Eukaryota</taxon>
        <taxon>Fungi</taxon>
        <taxon>Dikarya</taxon>
        <taxon>Ascomycota</taxon>
        <taxon>Pezizomycotina</taxon>
        <taxon>Sordariomycetes</taxon>
        <taxon>Hypocreomycetidae</taxon>
        <taxon>Glomerellales</taxon>
        <taxon>Plectosphaerellaceae</taxon>
        <taxon>Sodiomyces</taxon>
    </lineage>
</organism>
<evidence type="ECO:0000313" key="2">
    <source>
        <dbReference type="EMBL" id="ROT41816.1"/>
    </source>
</evidence>
<feature type="compositionally biased region" description="Low complexity" evidence="1">
    <location>
        <begin position="48"/>
        <end position="60"/>
    </location>
</feature>
<accession>A0A3N2Q535</accession>
<gene>
    <name evidence="2" type="ORF">SODALDRAFT_353931</name>
</gene>
<evidence type="ECO:0000313" key="3">
    <source>
        <dbReference type="Proteomes" id="UP000272025"/>
    </source>
</evidence>
<name>A0A3N2Q535_SODAK</name>
<keyword evidence="3" id="KW-1185">Reference proteome</keyword>
<dbReference type="GeneID" id="39582148"/>
<evidence type="ECO:0000256" key="1">
    <source>
        <dbReference type="SAM" id="MobiDB-lite"/>
    </source>
</evidence>
<proteinExistence type="predicted"/>
<sequence length="233" mass="26161">MVVAKGTGRDWRDATGSGHPIHLMKEKLQFHLPRNPTAPLQQRRYPKRAAASWRNASSSGRPEHRISWAKPEECRQPLSREKRNVRWSSSDSSWGTGHCMKAARLGFDEENRSLMTRGGQFEYLDLNTDIVTPERSGNPLILPRHSSDIFNTPLSLTLSRLDAAPDVPHPHLQTTLNTAASQKKASNPSEVPPQRSNQHSQVIPKRIWLADNYMYEVLGITLQACEQGAGKEA</sequence>